<evidence type="ECO:0000313" key="2">
    <source>
        <dbReference type="EMBL" id="KAG5421518.1"/>
    </source>
</evidence>
<evidence type="ECO:0000256" key="1">
    <source>
        <dbReference type="SAM" id="SignalP"/>
    </source>
</evidence>
<gene>
    <name evidence="2" type="ORF">I9W82_000609</name>
</gene>
<evidence type="ECO:0000313" key="3">
    <source>
        <dbReference type="Proteomes" id="UP000669133"/>
    </source>
</evidence>
<comment type="caution">
    <text evidence="2">The sequence shown here is derived from an EMBL/GenBank/DDBJ whole genome shotgun (WGS) entry which is preliminary data.</text>
</comment>
<name>A0A8H7ZKS5_9ASCO</name>
<dbReference type="RefSeq" id="XP_067550634.1">
    <property type="nucleotide sequence ID" value="XM_067694992.1"/>
</dbReference>
<dbReference type="Proteomes" id="UP000669133">
    <property type="component" value="Unassembled WGS sequence"/>
</dbReference>
<protein>
    <submittedName>
        <fullName evidence="2">Uncharacterized protein</fullName>
    </submittedName>
</protein>
<keyword evidence="3" id="KW-1185">Reference proteome</keyword>
<dbReference type="GeneID" id="93649238"/>
<reference evidence="2 3" key="1">
    <citation type="submission" date="2020-12" db="EMBL/GenBank/DDBJ databases">
        <title>Effect of drift, selection, and recombination on the evolution of hybrid genomes in Candida yeast pathogens.</title>
        <authorList>
            <person name="Mixao V."/>
            <person name="Ksiezopolska E."/>
            <person name="Saus E."/>
            <person name="Boekhout T."/>
            <person name="Gacser A."/>
            <person name="Gabaldon T."/>
        </authorList>
    </citation>
    <scope>NUCLEOTIDE SEQUENCE [LARGE SCALE GENOMIC DNA]</scope>
    <source>
        <strain evidence="2 3">BP57</strain>
    </source>
</reference>
<organism evidence="2 3">
    <name type="scientific">Candida metapsilosis</name>
    <dbReference type="NCBI Taxonomy" id="273372"/>
    <lineage>
        <taxon>Eukaryota</taxon>
        <taxon>Fungi</taxon>
        <taxon>Dikarya</taxon>
        <taxon>Ascomycota</taxon>
        <taxon>Saccharomycotina</taxon>
        <taxon>Pichiomycetes</taxon>
        <taxon>Debaryomycetaceae</taxon>
        <taxon>Candida/Lodderomyces clade</taxon>
        <taxon>Candida</taxon>
    </lineage>
</organism>
<proteinExistence type="predicted"/>
<feature type="chain" id="PRO_5034462960" evidence="1">
    <location>
        <begin position="21"/>
        <end position="410"/>
    </location>
</feature>
<sequence>MRLTSLIPAALVCCSQLVHSFDFSQYDHILDEIASLGSADEYDSTIDKRDDGNLTYNQAAVDQYVHLFQSVEQSGLIPSILEEITNNQTQIDNLVNYIELLLSGDMGSENSTINLNGISIDLNLTQIMNTVQQSGIIPSTYEQLLGNKTNNQKVADFAGGALSSPNNVWIGWLLTDIGGGASLTVPFLADVIMNTTSKANTNDTNKSQIKVPKTPPLAEDLGLNSYGFKTKATSEDVVDEDNKNKDEVVYLDLDKEEIKRVKRMEEYLMSKRASDVDDRYSGSLSQFLNNAINTVVNSQLVSSNINDIIVALNQSNIITPIVLEILDNNNLSKLVNPIVKTLYEHGAFNSLPLNFYFIYAKERGLLADGLQFILTDPFYSPPIARLLKRMEDIGTFQYLQDNMYGPHKRE</sequence>
<keyword evidence="1" id="KW-0732">Signal</keyword>
<feature type="signal peptide" evidence="1">
    <location>
        <begin position="1"/>
        <end position="20"/>
    </location>
</feature>
<dbReference type="EMBL" id="JAEOAQ010000001">
    <property type="protein sequence ID" value="KAG5421518.1"/>
    <property type="molecule type" value="Genomic_DNA"/>
</dbReference>
<dbReference type="AlphaFoldDB" id="A0A8H7ZKS5"/>
<dbReference type="OrthoDB" id="4095418at2759"/>
<accession>A0A8H7ZKS5</accession>